<evidence type="ECO:0000313" key="2">
    <source>
        <dbReference type="Proteomes" id="UP000325289"/>
    </source>
</evidence>
<keyword evidence="2" id="KW-1185">Reference proteome</keyword>
<sequence>MTHTPHRLAEEFPAFRETIAELRRSDAHFAKIAAEYEAVNDEIHLAESNVHPMEDLQEVHKRKERAALKDAIYAMLTREGLKEEARSET</sequence>
<organism evidence="1 2">
    <name type="scientific">Roseivivax sediminis</name>
    <dbReference type="NCBI Taxonomy" id="936889"/>
    <lineage>
        <taxon>Bacteria</taxon>
        <taxon>Pseudomonadati</taxon>
        <taxon>Pseudomonadota</taxon>
        <taxon>Alphaproteobacteria</taxon>
        <taxon>Rhodobacterales</taxon>
        <taxon>Roseobacteraceae</taxon>
        <taxon>Roseivivax</taxon>
    </lineage>
</organism>
<accession>A0A1I2C4E9</accession>
<reference evidence="1 2" key="1">
    <citation type="submission" date="2016-10" db="EMBL/GenBank/DDBJ databases">
        <authorList>
            <person name="Varghese N."/>
            <person name="Submissions S."/>
        </authorList>
    </citation>
    <scope>NUCLEOTIDE SEQUENCE [LARGE SCALE GENOMIC DNA]</scope>
    <source>
        <strain evidence="2">YIM D21,KCTC 23444,ACCC 10710</strain>
    </source>
</reference>
<dbReference type="Proteomes" id="UP000325289">
    <property type="component" value="Unassembled WGS sequence"/>
</dbReference>
<gene>
    <name evidence="1" type="ORF">SAMN04515678_112118</name>
</gene>
<dbReference type="AlphaFoldDB" id="A0A1I2C4E9"/>
<dbReference type="OrthoDB" id="1263265at2"/>
<evidence type="ECO:0000313" key="1">
    <source>
        <dbReference type="EMBL" id="SFE63207.1"/>
    </source>
</evidence>
<dbReference type="EMBL" id="FOMS01000012">
    <property type="protein sequence ID" value="SFE63207.1"/>
    <property type="molecule type" value="Genomic_DNA"/>
</dbReference>
<dbReference type="Pfam" id="PF04325">
    <property type="entry name" value="DUF465"/>
    <property type="match status" value="1"/>
</dbReference>
<protein>
    <recommendedName>
        <fullName evidence="3">DUF465 domain-containing protein</fullName>
    </recommendedName>
</protein>
<evidence type="ECO:0008006" key="3">
    <source>
        <dbReference type="Google" id="ProtNLM"/>
    </source>
</evidence>
<dbReference type="InterPro" id="IPR038444">
    <property type="entry name" value="DUF465_sf"/>
</dbReference>
<name>A0A1I2C4E9_9RHOB</name>
<proteinExistence type="predicted"/>
<dbReference type="Gene3D" id="6.10.280.50">
    <property type="match status" value="1"/>
</dbReference>
<dbReference type="RefSeq" id="WP_149757490.1">
    <property type="nucleotide sequence ID" value="NZ_FOMS01000012.1"/>
</dbReference>
<dbReference type="InterPro" id="IPR007420">
    <property type="entry name" value="DUF465"/>
</dbReference>